<feature type="region of interest" description="Disordered" evidence="1">
    <location>
        <begin position="127"/>
        <end position="150"/>
    </location>
</feature>
<dbReference type="Proteomes" id="UP000747110">
    <property type="component" value="Unassembled WGS sequence"/>
</dbReference>
<feature type="non-terminal residue" evidence="2">
    <location>
        <position position="1"/>
    </location>
</feature>
<organism evidence="2 4">
    <name type="scientific">Volvox reticuliferus</name>
    <dbReference type="NCBI Taxonomy" id="1737510"/>
    <lineage>
        <taxon>Eukaryota</taxon>
        <taxon>Viridiplantae</taxon>
        <taxon>Chlorophyta</taxon>
        <taxon>core chlorophytes</taxon>
        <taxon>Chlorophyceae</taxon>
        <taxon>CS clade</taxon>
        <taxon>Chlamydomonadales</taxon>
        <taxon>Volvocaceae</taxon>
        <taxon>Volvox</taxon>
    </lineage>
</organism>
<name>A0A8J4FMX8_9CHLO</name>
<feature type="compositionally biased region" description="Polar residues" evidence="1">
    <location>
        <begin position="235"/>
        <end position="245"/>
    </location>
</feature>
<sequence>TDFVHLILGSHNGHIFLTPTAEQLLQGEELSNSVPSFLLSKTHSMSYTVHRPSILHRRQRPEPSRANEESLEAQYEREQALLKAKQDRQQETHQRLLRSLNPQPEDKAAAWEALVAGNAVLASRNSKDMHQGQSVAKPPPGNFLPEGTRPWHHSMATQQYSEAEEAAARRRFAAEVAAENQRLAREKEMMKILEEQARRQPAVQDTWYSRGDTHRQSQPLFSSGGGITAAVSPTLTASHRPSSSYPWAPSDVQPMVREEPMQWQPKTSDRTYPWTWQ</sequence>
<evidence type="ECO:0000313" key="4">
    <source>
        <dbReference type="Proteomes" id="UP000747110"/>
    </source>
</evidence>
<reference evidence="2" key="1">
    <citation type="journal article" date="2021" name="Proc. Natl. Acad. Sci. U.S.A.">
        <title>Three genomes in the algal genus Volvox reveal the fate of a haploid sex-determining region after a transition to homothallism.</title>
        <authorList>
            <person name="Yamamoto K."/>
            <person name="Hamaji T."/>
            <person name="Kawai-Toyooka H."/>
            <person name="Matsuzaki R."/>
            <person name="Takahashi F."/>
            <person name="Nishimura Y."/>
            <person name="Kawachi M."/>
            <person name="Noguchi H."/>
            <person name="Minakuchi Y."/>
            <person name="Umen J.G."/>
            <person name="Toyoda A."/>
            <person name="Nozaki H."/>
        </authorList>
    </citation>
    <scope>NUCLEOTIDE SEQUENCE</scope>
    <source>
        <strain evidence="3">NIES-3785</strain>
        <strain evidence="2">NIES-3786</strain>
    </source>
</reference>
<comment type="caution">
    <text evidence="2">The sequence shown here is derived from an EMBL/GenBank/DDBJ whole genome shotgun (WGS) entry which is preliminary data.</text>
</comment>
<dbReference type="Proteomes" id="UP000722791">
    <property type="component" value="Unassembled WGS sequence"/>
</dbReference>
<evidence type="ECO:0000313" key="2">
    <source>
        <dbReference type="EMBL" id="GIL78748.1"/>
    </source>
</evidence>
<dbReference type="EMBL" id="BNCP01000014">
    <property type="protein sequence ID" value="GIL78748.1"/>
    <property type="molecule type" value="Genomic_DNA"/>
</dbReference>
<keyword evidence="4" id="KW-1185">Reference proteome</keyword>
<gene>
    <name evidence="2" type="ORF">Vretifemale_8161</name>
    <name evidence="3" type="ORF">Vretimale_353</name>
</gene>
<accession>A0A8J4FMX8</accession>
<dbReference type="OrthoDB" id="541563at2759"/>
<feature type="region of interest" description="Disordered" evidence="1">
    <location>
        <begin position="235"/>
        <end position="277"/>
    </location>
</feature>
<proteinExistence type="predicted"/>
<evidence type="ECO:0000256" key="1">
    <source>
        <dbReference type="SAM" id="MobiDB-lite"/>
    </source>
</evidence>
<dbReference type="EMBL" id="BNCQ01000001">
    <property type="protein sequence ID" value="GIL94012.1"/>
    <property type="molecule type" value="Genomic_DNA"/>
</dbReference>
<protein>
    <submittedName>
        <fullName evidence="2">Uncharacterized protein</fullName>
    </submittedName>
</protein>
<evidence type="ECO:0000313" key="3">
    <source>
        <dbReference type="EMBL" id="GIL94012.1"/>
    </source>
</evidence>
<dbReference type="AlphaFoldDB" id="A0A8J4FMX8"/>